<feature type="non-terminal residue" evidence="2">
    <location>
        <position position="44"/>
    </location>
</feature>
<evidence type="ECO:0000256" key="1">
    <source>
        <dbReference type="SAM" id="MobiDB-lite"/>
    </source>
</evidence>
<dbReference type="EMBL" id="BQNB010015636">
    <property type="protein sequence ID" value="GJT42314.1"/>
    <property type="molecule type" value="Genomic_DNA"/>
</dbReference>
<feature type="region of interest" description="Disordered" evidence="1">
    <location>
        <begin position="1"/>
        <end position="44"/>
    </location>
</feature>
<accession>A0ABQ5DYY1</accession>
<reference evidence="2" key="1">
    <citation type="journal article" date="2022" name="Int. J. Mol. Sci.">
        <title>Draft Genome of Tanacetum Coccineum: Genomic Comparison of Closely Related Tanacetum-Family Plants.</title>
        <authorList>
            <person name="Yamashiro T."/>
            <person name="Shiraishi A."/>
            <person name="Nakayama K."/>
            <person name="Satake H."/>
        </authorList>
    </citation>
    <scope>NUCLEOTIDE SEQUENCE</scope>
</reference>
<evidence type="ECO:0000313" key="2">
    <source>
        <dbReference type="EMBL" id="GJT42314.1"/>
    </source>
</evidence>
<name>A0ABQ5DYY1_9ASTR</name>
<organism evidence="2 3">
    <name type="scientific">Tanacetum coccineum</name>
    <dbReference type="NCBI Taxonomy" id="301880"/>
    <lineage>
        <taxon>Eukaryota</taxon>
        <taxon>Viridiplantae</taxon>
        <taxon>Streptophyta</taxon>
        <taxon>Embryophyta</taxon>
        <taxon>Tracheophyta</taxon>
        <taxon>Spermatophyta</taxon>
        <taxon>Magnoliopsida</taxon>
        <taxon>eudicotyledons</taxon>
        <taxon>Gunneridae</taxon>
        <taxon>Pentapetalae</taxon>
        <taxon>asterids</taxon>
        <taxon>campanulids</taxon>
        <taxon>Asterales</taxon>
        <taxon>Asteraceae</taxon>
        <taxon>Asteroideae</taxon>
        <taxon>Anthemideae</taxon>
        <taxon>Anthemidinae</taxon>
        <taxon>Tanacetum</taxon>
    </lineage>
</organism>
<comment type="caution">
    <text evidence="2">The sequence shown here is derived from an EMBL/GenBank/DDBJ whole genome shotgun (WGS) entry which is preliminary data.</text>
</comment>
<evidence type="ECO:0000313" key="3">
    <source>
        <dbReference type="Proteomes" id="UP001151760"/>
    </source>
</evidence>
<sequence>MSDTTNISNSEDTGSTHLPKNTPRPEWLKPIPEEDETSHSRTCL</sequence>
<reference evidence="2" key="2">
    <citation type="submission" date="2022-01" db="EMBL/GenBank/DDBJ databases">
        <authorList>
            <person name="Yamashiro T."/>
            <person name="Shiraishi A."/>
            <person name="Satake H."/>
            <person name="Nakayama K."/>
        </authorList>
    </citation>
    <scope>NUCLEOTIDE SEQUENCE</scope>
</reference>
<proteinExistence type="predicted"/>
<dbReference type="Proteomes" id="UP001151760">
    <property type="component" value="Unassembled WGS sequence"/>
</dbReference>
<gene>
    <name evidence="2" type="ORF">Tco_0951029</name>
</gene>
<feature type="compositionally biased region" description="Polar residues" evidence="1">
    <location>
        <begin position="1"/>
        <end position="19"/>
    </location>
</feature>
<protein>
    <submittedName>
        <fullName evidence="2">Uncharacterized protein</fullName>
    </submittedName>
</protein>
<keyword evidence="3" id="KW-1185">Reference proteome</keyword>